<gene>
    <name evidence="1" type="ORF">ECPE_LOCUS4311</name>
</gene>
<dbReference type="WBParaSite" id="ECPE_0000432301-mRNA-1">
    <property type="protein sequence ID" value="ECPE_0000432301-mRNA-1"/>
    <property type="gene ID" value="ECPE_0000432301"/>
</dbReference>
<name>A0A183ABH6_9TREM</name>
<dbReference type="EMBL" id="UZAN01041178">
    <property type="protein sequence ID" value="VDP72227.1"/>
    <property type="molecule type" value="Genomic_DNA"/>
</dbReference>
<sequence length="116" mass="13463">MEKPSIAEAVAFFEKLWGLEQHLCTARYHLLKLQQLSGEGINDFISHIHQAIPECWLLLIQPQRTEETMQIDYLIGGVSDYLTRDKLPSKDSGQLIRERVCSITRQRELIIQTNRV</sequence>
<protein>
    <submittedName>
        <fullName evidence="3">Retrotrans_gag domain-containing protein</fullName>
    </submittedName>
</protein>
<proteinExistence type="predicted"/>
<accession>A0A183ABH6</accession>
<dbReference type="Proteomes" id="UP000272942">
    <property type="component" value="Unassembled WGS sequence"/>
</dbReference>
<dbReference type="AlphaFoldDB" id="A0A183ABH6"/>
<evidence type="ECO:0000313" key="1">
    <source>
        <dbReference type="EMBL" id="VDP72227.1"/>
    </source>
</evidence>
<organism evidence="3">
    <name type="scientific">Echinostoma caproni</name>
    <dbReference type="NCBI Taxonomy" id="27848"/>
    <lineage>
        <taxon>Eukaryota</taxon>
        <taxon>Metazoa</taxon>
        <taxon>Spiralia</taxon>
        <taxon>Lophotrochozoa</taxon>
        <taxon>Platyhelminthes</taxon>
        <taxon>Trematoda</taxon>
        <taxon>Digenea</taxon>
        <taxon>Plagiorchiida</taxon>
        <taxon>Echinostomata</taxon>
        <taxon>Echinostomatoidea</taxon>
        <taxon>Echinostomatidae</taxon>
        <taxon>Echinostoma</taxon>
    </lineage>
</organism>
<keyword evidence="2" id="KW-1185">Reference proteome</keyword>
<reference evidence="3" key="1">
    <citation type="submission" date="2016-06" db="UniProtKB">
        <authorList>
            <consortium name="WormBaseParasite"/>
        </authorList>
    </citation>
    <scope>IDENTIFICATION</scope>
</reference>
<evidence type="ECO:0000313" key="2">
    <source>
        <dbReference type="Proteomes" id="UP000272942"/>
    </source>
</evidence>
<evidence type="ECO:0000313" key="3">
    <source>
        <dbReference type="WBParaSite" id="ECPE_0000432301-mRNA-1"/>
    </source>
</evidence>
<reference evidence="1 2" key="2">
    <citation type="submission" date="2018-11" db="EMBL/GenBank/DDBJ databases">
        <authorList>
            <consortium name="Pathogen Informatics"/>
        </authorList>
    </citation>
    <scope>NUCLEOTIDE SEQUENCE [LARGE SCALE GENOMIC DNA]</scope>
    <source>
        <strain evidence="1 2">Egypt</strain>
    </source>
</reference>